<dbReference type="InterPro" id="IPR036866">
    <property type="entry name" value="RibonucZ/Hydroxyglut_hydro"/>
</dbReference>
<dbReference type="KEGG" id="ure:UREG_01601"/>
<name>C4JIZ4_UNCRE</name>
<dbReference type="Proteomes" id="UP000002058">
    <property type="component" value="Unassembled WGS sequence"/>
</dbReference>
<reference evidence="2" key="1">
    <citation type="journal article" date="2009" name="Genome Res.">
        <title>Comparative genomic analyses of the human fungal pathogens Coccidioides and their relatives.</title>
        <authorList>
            <person name="Sharpton T.J."/>
            <person name="Stajich J.E."/>
            <person name="Rounsley S.D."/>
            <person name="Gardner M.J."/>
            <person name="Wortman J.R."/>
            <person name="Jordar V.S."/>
            <person name="Maiti R."/>
            <person name="Kodira C.D."/>
            <person name="Neafsey D.E."/>
            <person name="Zeng Q."/>
            <person name="Hung C.-Y."/>
            <person name="McMahan C."/>
            <person name="Muszewska A."/>
            <person name="Grynberg M."/>
            <person name="Mandel M.A."/>
            <person name="Kellner E.M."/>
            <person name="Barker B.M."/>
            <person name="Galgiani J.N."/>
            <person name="Orbach M.J."/>
            <person name="Kirkland T.N."/>
            <person name="Cole G.T."/>
            <person name="Henn M.R."/>
            <person name="Birren B.W."/>
            <person name="Taylor J.W."/>
        </authorList>
    </citation>
    <scope>NUCLEOTIDE SEQUENCE [LARGE SCALE GENOMIC DNA]</scope>
    <source>
        <strain evidence="2">UAMH 1704</strain>
    </source>
</reference>
<evidence type="ECO:0008006" key="3">
    <source>
        <dbReference type="Google" id="ProtNLM"/>
    </source>
</evidence>
<evidence type="ECO:0000313" key="2">
    <source>
        <dbReference type="Proteomes" id="UP000002058"/>
    </source>
</evidence>
<keyword evidence="2" id="KW-1185">Reference proteome</keyword>
<dbReference type="EMBL" id="CH476615">
    <property type="protein sequence ID" value="EEP76752.1"/>
    <property type="molecule type" value="Genomic_DNA"/>
</dbReference>
<dbReference type="RefSeq" id="XP_002542085.1">
    <property type="nucleotide sequence ID" value="XM_002542039.1"/>
</dbReference>
<dbReference type="GeneID" id="8438570"/>
<dbReference type="GO" id="GO:0016740">
    <property type="term" value="F:transferase activity"/>
    <property type="evidence" value="ECO:0007669"/>
    <property type="project" value="TreeGrafter"/>
</dbReference>
<protein>
    <recommendedName>
        <fullName evidence="3">Metallo-beta-lactamase domain-containing protein</fullName>
    </recommendedName>
</protein>
<dbReference type="PANTHER" id="PTHR13754">
    <property type="entry name" value="METALLO-BETA-LACTAMASE SUPERFAMILY PROTEIN"/>
    <property type="match status" value="1"/>
</dbReference>
<dbReference type="CDD" id="cd07713">
    <property type="entry name" value="DHPS-like_MBL-fold"/>
    <property type="match status" value="1"/>
</dbReference>
<accession>C4JIZ4</accession>
<gene>
    <name evidence="1" type="ORF">UREG_01601</name>
</gene>
<proteinExistence type="predicted"/>
<dbReference type="Gene3D" id="3.60.15.10">
    <property type="entry name" value="Ribonuclease Z/Hydroxyacylglutathione hydrolase-like"/>
    <property type="match status" value="1"/>
</dbReference>
<dbReference type="HOGENOM" id="CLU_036012_2_1_1"/>
<organism evidence="1 2">
    <name type="scientific">Uncinocarpus reesii (strain UAMH 1704)</name>
    <dbReference type="NCBI Taxonomy" id="336963"/>
    <lineage>
        <taxon>Eukaryota</taxon>
        <taxon>Fungi</taxon>
        <taxon>Dikarya</taxon>
        <taxon>Ascomycota</taxon>
        <taxon>Pezizomycotina</taxon>
        <taxon>Eurotiomycetes</taxon>
        <taxon>Eurotiomycetidae</taxon>
        <taxon>Onygenales</taxon>
        <taxon>Onygenaceae</taxon>
        <taxon>Uncinocarpus</taxon>
    </lineage>
</organism>
<evidence type="ECO:0000313" key="1">
    <source>
        <dbReference type="EMBL" id="EEP76752.1"/>
    </source>
</evidence>
<dbReference type="OMA" id="PCACCDP"/>
<dbReference type="PANTHER" id="PTHR13754:SF13">
    <property type="entry name" value="METALLO-BETA-LACTAMASE SUPERFAMILY PROTEIN (AFU_ORTHOLOGUE AFUA_3G07630)"/>
    <property type="match status" value="1"/>
</dbReference>
<dbReference type="InParanoid" id="C4JIZ4"/>
<dbReference type="STRING" id="336963.C4JIZ4"/>
<dbReference type="AlphaFoldDB" id="C4JIZ4"/>
<dbReference type="eggNOG" id="ENOG502RZVN">
    <property type="taxonomic scope" value="Eukaryota"/>
</dbReference>
<sequence length="254" mass="28032">MASLVEIDSLDITVIVDNELDVMSPPPPNTVQSTGLMGNIALESPHALHDRGDASKELRMSSICCSAHGLSVMITATKGDTKHTVLFDTGPEEAVWERNANRLRADISTIELIQLSHWHRDHSGGMLRAIRMIREAQRANGRSGHDLVVDLHDSRPDYRGFTIGSETVSLEADPTFEEIEDAGARIEKSTTPHTVLDDMFLISGEIPRVTEYETGLKHAVRFDKATGTWDKDEAIRDERLLACNVKGKIEGGRP</sequence>
<dbReference type="VEuPathDB" id="FungiDB:UREG_01601"/>
<dbReference type="SUPFAM" id="SSF56281">
    <property type="entry name" value="Metallo-hydrolase/oxidoreductase"/>
    <property type="match status" value="1"/>
</dbReference>
<dbReference type="OrthoDB" id="1470350at2759"/>
<dbReference type="InterPro" id="IPR041712">
    <property type="entry name" value="DHPS-like_MBL-fold"/>
</dbReference>
<dbReference type="InterPro" id="IPR052926">
    <property type="entry name" value="Metallo-beta-lactamase_dom"/>
</dbReference>